<dbReference type="AlphaFoldDB" id="Q5JQU8"/>
<dbReference type="EMBL" id="AL606667">
    <property type="protein sequence ID" value="CAD40128.3"/>
    <property type="molecule type" value="Genomic_DNA"/>
</dbReference>
<name>Q5JQU8_ORYSJ</name>
<evidence type="ECO:0000313" key="2">
    <source>
        <dbReference type="Proteomes" id="UP000000763"/>
    </source>
</evidence>
<proteinExistence type="predicted"/>
<protein>
    <submittedName>
        <fullName evidence="1">OSJNBa0061C06.17 protein</fullName>
    </submittedName>
</protein>
<gene>
    <name evidence="1" type="primary">OSJNBa0061C06.17</name>
</gene>
<reference evidence="2" key="2">
    <citation type="journal article" date="2008" name="Nucleic Acids Res.">
        <title>The rice annotation project database (RAP-DB): 2008 update.</title>
        <authorList>
            <consortium name="The rice annotation project (RAP)"/>
        </authorList>
    </citation>
    <scope>GENOME REANNOTATION</scope>
    <source>
        <strain evidence="2">cv. Nipponbare</strain>
    </source>
</reference>
<sequence>MELGSIVKDGKALKVAKVVYRDGDHNLEVSFDPTQTQPSVPAMGGVEEGEPVAAAMGGGGGSVAVIMVTTGQEEFIACNRI</sequence>
<dbReference type="Proteomes" id="UP000000763">
    <property type="component" value="Chromosome 4"/>
</dbReference>
<evidence type="ECO:0000313" key="1">
    <source>
        <dbReference type="EMBL" id="CAD40128.3"/>
    </source>
</evidence>
<reference evidence="2" key="1">
    <citation type="journal article" date="2005" name="Nature">
        <title>The map-based sequence of the rice genome.</title>
        <authorList>
            <consortium name="International rice genome sequencing project (IRGSP)"/>
            <person name="Matsumoto T."/>
            <person name="Wu J."/>
            <person name="Kanamori H."/>
            <person name="Katayose Y."/>
            <person name="Fujisawa M."/>
            <person name="Namiki N."/>
            <person name="Mizuno H."/>
            <person name="Yamamoto K."/>
            <person name="Antonio B.A."/>
            <person name="Baba T."/>
            <person name="Sakata K."/>
            <person name="Nagamura Y."/>
            <person name="Aoki H."/>
            <person name="Arikawa K."/>
            <person name="Arita K."/>
            <person name="Bito T."/>
            <person name="Chiden Y."/>
            <person name="Fujitsuka N."/>
            <person name="Fukunaka R."/>
            <person name="Hamada M."/>
            <person name="Harada C."/>
            <person name="Hayashi A."/>
            <person name="Hijishita S."/>
            <person name="Honda M."/>
            <person name="Hosokawa S."/>
            <person name="Ichikawa Y."/>
            <person name="Idonuma A."/>
            <person name="Iijima M."/>
            <person name="Ikeda M."/>
            <person name="Ikeno M."/>
            <person name="Ito K."/>
            <person name="Ito S."/>
            <person name="Ito T."/>
            <person name="Ito Y."/>
            <person name="Ito Y."/>
            <person name="Iwabuchi A."/>
            <person name="Kamiya K."/>
            <person name="Karasawa W."/>
            <person name="Kurita K."/>
            <person name="Katagiri S."/>
            <person name="Kikuta A."/>
            <person name="Kobayashi H."/>
            <person name="Kobayashi N."/>
            <person name="Machita K."/>
            <person name="Maehara T."/>
            <person name="Masukawa M."/>
            <person name="Mizubayashi T."/>
            <person name="Mukai Y."/>
            <person name="Nagasaki H."/>
            <person name="Nagata Y."/>
            <person name="Naito S."/>
            <person name="Nakashima M."/>
            <person name="Nakama Y."/>
            <person name="Nakamichi Y."/>
            <person name="Nakamura M."/>
            <person name="Meguro A."/>
            <person name="Negishi M."/>
            <person name="Ohta I."/>
            <person name="Ohta T."/>
            <person name="Okamoto M."/>
            <person name="Ono N."/>
            <person name="Saji S."/>
            <person name="Sakaguchi M."/>
            <person name="Sakai K."/>
            <person name="Shibata M."/>
            <person name="Shimokawa T."/>
            <person name="Song J."/>
            <person name="Takazaki Y."/>
            <person name="Terasawa K."/>
            <person name="Tsugane M."/>
            <person name="Tsuji K."/>
            <person name="Ueda S."/>
            <person name="Waki K."/>
            <person name="Yamagata H."/>
            <person name="Yamamoto M."/>
            <person name="Yamamoto S."/>
            <person name="Yamane H."/>
            <person name="Yoshiki S."/>
            <person name="Yoshihara R."/>
            <person name="Yukawa K."/>
            <person name="Zhong H."/>
            <person name="Yano M."/>
            <person name="Yuan Q."/>
            <person name="Ouyang S."/>
            <person name="Liu J."/>
            <person name="Jones K.M."/>
            <person name="Gansberger K."/>
            <person name="Moffat K."/>
            <person name="Hill J."/>
            <person name="Bera J."/>
            <person name="Fadrosh D."/>
            <person name="Jin S."/>
            <person name="Johri S."/>
            <person name="Kim M."/>
            <person name="Overton L."/>
            <person name="Reardon M."/>
            <person name="Tsitrin T."/>
            <person name="Vuong H."/>
            <person name="Weaver B."/>
            <person name="Ciecko A."/>
            <person name="Tallon L."/>
            <person name="Jackson J."/>
            <person name="Pai G."/>
            <person name="Aken S.V."/>
            <person name="Utterback T."/>
            <person name="Reidmuller S."/>
            <person name="Feldblyum T."/>
            <person name="Hsiao J."/>
            <person name="Zismann V."/>
            <person name="Iobst S."/>
            <person name="de Vazeille A.R."/>
            <person name="Buell C.R."/>
            <person name="Ying K."/>
            <person name="Li Y."/>
            <person name="Lu T."/>
            <person name="Huang Y."/>
            <person name="Zhao Q."/>
            <person name="Feng Q."/>
            <person name="Zhang L."/>
            <person name="Zhu J."/>
            <person name="Weng Q."/>
            <person name="Mu J."/>
            <person name="Lu Y."/>
            <person name="Fan D."/>
            <person name="Liu Y."/>
            <person name="Guan J."/>
            <person name="Zhang Y."/>
            <person name="Yu S."/>
            <person name="Liu X."/>
            <person name="Zhang Y."/>
            <person name="Hong G."/>
            <person name="Han B."/>
            <person name="Choisne N."/>
            <person name="Demange N."/>
            <person name="Orjeda G."/>
            <person name="Samain S."/>
            <person name="Cattolico L."/>
            <person name="Pelletier E."/>
            <person name="Couloux A."/>
            <person name="Segurens B."/>
            <person name="Wincker P."/>
            <person name="D'Hont A."/>
            <person name="Scarpelli C."/>
            <person name="Weissenbach J."/>
            <person name="Salanoubat M."/>
            <person name="Quetier F."/>
            <person name="Yu Y."/>
            <person name="Kim H.R."/>
            <person name="Rambo T."/>
            <person name="Currie J."/>
            <person name="Collura K."/>
            <person name="Luo M."/>
            <person name="Yang T."/>
            <person name="Ammiraju J.S.S."/>
            <person name="Engler F."/>
            <person name="Soderlund C."/>
            <person name="Wing R.A."/>
            <person name="Palmer L.E."/>
            <person name="de la Bastide M."/>
            <person name="Spiegel L."/>
            <person name="Nascimento L."/>
            <person name="Zutavern T."/>
            <person name="O'Shaughnessy A."/>
            <person name="Dike S."/>
            <person name="Dedhia N."/>
            <person name="Preston R."/>
            <person name="Balija V."/>
            <person name="McCombie W.R."/>
            <person name="Chow T."/>
            <person name="Chen H."/>
            <person name="Chung M."/>
            <person name="Chen C."/>
            <person name="Shaw J."/>
            <person name="Wu H."/>
            <person name="Hsiao K."/>
            <person name="Chao Y."/>
            <person name="Chu M."/>
            <person name="Cheng C."/>
            <person name="Hour A."/>
            <person name="Lee P."/>
            <person name="Lin S."/>
            <person name="Lin Y."/>
            <person name="Liou J."/>
            <person name="Liu S."/>
            <person name="Hsing Y."/>
            <person name="Raghuvanshi S."/>
            <person name="Mohanty A."/>
            <person name="Bharti A.K."/>
            <person name="Gaur A."/>
            <person name="Gupta V."/>
            <person name="Kumar D."/>
            <person name="Ravi V."/>
            <person name="Vij S."/>
            <person name="Kapur A."/>
            <person name="Khurana P."/>
            <person name="Khurana P."/>
            <person name="Khurana J.P."/>
            <person name="Tyagi A.K."/>
            <person name="Gaikwad K."/>
            <person name="Singh A."/>
            <person name="Dalal V."/>
            <person name="Srivastava S."/>
            <person name="Dixit A."/>
            <person name="Pal A.K."/>
            <person name="Ghazi I.A."/>
            <person name="Yadav M."/>
            <person name="Pandit A."/>
            <person name="Bhargava A."/>
            <person name="Sureshbabu K."/>
            <person name="Batra K."/>
            <person name="Sharma T.R."/>
            <person name="Mohapatra T."/>
            <person name="Singh N.K."/>
            <person name="Messing J."/>
            <person name="Nelson A.B."/>
            <person name="Fuks G."/>
            <person name="Kavchok S."/>
            <person name="Keizer G."/>
            <person name="Linton E."/>
            <person name="Llaca V."/>
            <person name="Song R."/>
            <person name="Tanyolac B."/>
            <person name="Young S."/>
            <person name="Ho-Il K."/>
            <person name="Hahn J.H."/>
            <person name="Sangsakoo G."/>
            <person name="Vanavichit A."/>
            <person name="de Mattos Luiz.A.T."/>
            <person name="Zimmer P.D."/>
            <person name="Malone G."/>
            <person name="Dellagostin O."/>
            <person name="de Oliveira A.C."/>
            <person name="Bevan M."/>
            <person name="Bancroft I."/>
            <person name="Minx P."/>
            <person name="Cordum H."/>
            <person name="Wilson R."/>
            <person name="Cheng Z."/>
            <person name="Jin W."/>
            <person name="Jiang J."/>
            <person name="Leong S.A."/>
            <person name="Iwama H."/>
            <person name="Gojobori T."/>
            <person name="Itoh T."/>
            <person name="Niimura Y."/>
            <person name="Fujii Y."/>
            <person name="Habara T."/>
            <person name="Sakai H."/>
            <person name="Sato Y."/>
            <person name="Wilson G."/>
            <person name="Kumar K."/>
            <person name="McCouch S."/>
            <person name="Juretic N."/>
            <person name="Hoen D."/>
            <person name="Wright S."/>
            <person name="Bruskiewich R."/>
            <person name="Bureau T."/>
            <person name="Miyao A."/>
            <person name="Hirochika H."/>
            <person name="Nishikawa T."/>
            <person name="Kadowaki K."/>
            <person name="Sugiura M."/>
            <person name="Burr B."/>
            <person name="Sasaki T."/>
        </authorList>
    </citation>
    <scope>NUCLEOTIDE SEQUENCE [LARGE SCALE GENOMIC DNA]</scope>
    <source>
        <strain evidence="2">cv. Nipponbare</strain>
    </source>
</reference>
<accession>Q5JQU8</accession>
<organism evidence="1 2">
    <name type="scientific">Oryza sativa subsp. japonica</name>
    <name type="common">Rice</name>
    <dbReference type="NCBI Taxonomy" id="39947"/>
    <lineage>
        <taxon>Eukaryota</taxon>
        <taxon>Viridiplantae</taxon>
        <taxon>Streptophyta</taxon>
        <taxon>Embryophyta</taxon>
        <taxon>Tracheophyta</taxon>
        <taxon>Spermatophyta</taxon>
        <taxon>Magnoliopsida</taxon>
        <taxon>Liliopsida</taxon>
        <taxon>Poales</taxon>
        <taxon>Poaceae</taxon>
        <taxon>BOP clade</taxon>
        <taxon>Oryzoideae</taxon>
        <taxon>Oryzeae</taxon>
        <taxon>Oryzinae</taxon>
        <taxon>Oryza</taxon>
        <taxon>Oryza sativa</taxon>
    </lineage>
</organism>